<dbReference type="EMBL" id="CP102780">
    <property type="protein sequence ID" value="UVA80489.1"/>
    <property type="molecule type" value="Genomic_DNA"/>
</dbReference>
<name>A0ABY5QIR7_9BURK</name>
<evidence type="ECO:0000256" key="1">
    <source>
        <dbReference type="ARBA" id="ARBA00023125"/>
    </source>
</evidence>
<dbReference type="InterPro" id="IPR013762">
    <property type="entry name" value="Integrase-like_cat_sf"/>
</dbReference>
<protein>
    <submittedName>
        <fullName evidence="3">Integrase</fullName>
    </submittedName>
</protein>
<evidence type="ECO:0000313" key="3">
    <source>
        <dbReference type="EMBL" id="UVA80489.1"/>
    </source>
</evidence>
<keyword evidence="1" id="KW-0238">DNA-binding</keyword>
<dbReference type="InterPro" id="IPR011010">
    <property type="entry name" value="DNA_brk_join_enz"/>
</dbReference>
<accession>A0ABY5QIR7</accession>
<gene>
    <name evidence="3" type="ORF">NTU39_05550</name>
</gene>
<dbReference type="Gene3D" id="1.10.150.130">
    <property type="match status" value="1"/>
</dbReference>
<evidence type="ECO:0000256" key="2">
    <source>
        <dbReference type="ARBA" id="ARBA00023172"/>
    </source>
</evidence>
<dbReference type="Proteomes" id="UP001058980">
    <property type="component" value="Chromosome"/>
</dbReference>
<keyword evidence="2" id="KW-0233">DNA recombination</keyword>
<sequence>MPRKRNKENQTLPVRWQFTHGAYYYRVPPGLERLWDGKKRFRLGKTLPEAYREWANRIGTLDAARNVGELLNRYALDVIPTKANTTQTLNLQALKRLRITFGAWPLTAIEPHHIYTYADARTKTVKTADGGVKREKAYTAALHEIEVLSHAFTKAVEWGYIKRHPFAHEVRLKSKQPRDRYVEDWEIAECLAIEPKRKLGGVRAVQAYIRVKVLTGLSRGDLLRLEPDVHFLDDGIHVQRHKTKNSTGKRTLYLWNEDLRAAVAAALAARPVAKSRWLFCTRKGECYVKEHGRAGGWESLWADFMARVMAETKVTIPFGEHDIRAKAASDAESLEQARALLSHADSRTTQRIYRRKAERVNPLKNRVE</sequence>
<organism evidence="3 4">
    <name type="scientific">Pandoraea commovens</name>
    <dbReference type="NCBI Taxonomy" id="2508289"/>
    <lineage>
        <taxon>Bacteria</taxon>
        <taxon>Pseudomonadati</taxon>
        <taxon>Pseudomonadota</taxon>
        <taxon>Betaproteobacteria</taxon>
        <taxon>Burkholderiales</taxon>
        <taxon>Burkholderiaceae</taxon>
        <taxon>Pandoraea</taxon>
    </lineage>
</organism>
<dbReference type="SUPFAM" id="SSF56349">
    <property type="entry name" value="DNA breaking-rejoining enzymes"/>
    <property type="match status" value="1"/>
</dbReference>
<dbReference type="Gene3D" id="1.10.443.10">
    <property type="entry name" value="Intergrase catalytic core"/>
    <property type="match status" value="1"/>
</dbReference>
<reference evidence="3" key="1">
    <citation type="submission" date="2022-08" db="EMBL/GenBank/DDBJ databases">
        <title>Multi-unit outbreak of Pandoraea commovens among non-cystic fibrosis intensive care patients from 2019 to 2021 in Berlin, Germany.</title>
        <authorList>
            <person name="Menzel P."/>
        </authorList>
    </citation>
    <scope>NUCLEOTIDE SEQUENCE</scope>
    <source>
        <strain evidence="3">LB-19-202-79</strain>
    </source>
</reference>
<keyword evidence="4" id="KW-1185">Reference proteome</keyword>
<proteinExistence type="predicted"/>
<dbReference type="RefSeq" id="WP_257959421.1">
    <property type="nucleotide sequence ID" value="NZ_CP102780.1"/>
</dbReference>
<dbReference type="InterPro" id="IPR010998">
    <property type="entry name" value="Integrase_recombinase_N"/>
</dbReference>
<evidence type="ECO:0000313" key="4">
    <source>
        <dbReference type="Proteomes" id="UP001058980"/>
    </source>
</evidence>